<dbReference type="KEGG" id="dpf:ON006_03745"/>
<dbReference type="EMBL" id="CP112998">
    <property type="protein sequence ID" value="WAC13076.1"/>
    <property type="molecule type" value="Genomic_DNA"/>
</dbReference>
<protein>
    <submittedName>
        <fullName evidence="6">TlpA disulfide reductase family protein</fullName>
    </submittedName>
</protein>
<dbReference type="GO" id="GO:0017004">
    <property type="term" value="P:cytochrome complex assembly"/>
    <property type="evidence" value="ECO:0007669"/>
    <property type="project" value="UniProtKB-KW"/>
</dbReference>
<dbReference type="CDD" id="cd02966">
    <property type="entry name" value="TlpA_like_family"/>
    <property type="match status" value="1"/>
</dbReference>
<sequence>MSMYRIFMLVLTILTLVKVAIAQDAQEIISAVQKKQASLKTISYDLHRTDTLVTGHVRTITGKAKLFVSHQDKLFGCLFWAQRDGFDQQTIYNGYVAYVADTTRKMYSMISKPSENLLYGTTGGQVILLDLIRLDTTQAVNSTFSQDQHNYYLTFYYPDLVEHDVYKRYKAITISKSSMLPIAVRKHQETLGKVQDLNFQARNLDLNSNSYDFYDAPFLKDYVQETASADGAAKQSKLRDTEAPSISLPAFDSTKSYSVVTEGKVTLLDFWEVWCGPCIASMPKVQQIYDRYKDRGLVVYGIVHETGQIDISKKRAEKAKATFPMLIGNKQSKDGFQLAAIPLYVLIDKQGMIIYAKEGYSADLEQEIQKALDH</sequence>
<comment type="subcellular location">
    <subcellularLocation>
        <location evidence="1">Cell envelope</location>
    </subcellularLocation>
</comment>
<evidence type="ECO:0000313" key="7">
    <source>
        <dbReference type="Proteomes" id="UP001164653"/>
    </source>
</evidence>
<dbReference type="GO" id="GO:0016491">
    <property type="term" value="F:oxidoreductase activity"/>
    <property type="evidence" value="ECO:0007669"/>
    <property type="project" value="InterPro"/>
</dbReference>
<evidence type="ECO:0000259" key="5">
    <source>
        <dbReference type="PROSITE" id="PS51352"/>
    </source>
</evidence>
<keyword evidence="4" id="KW-0676">Redox-active center</keyword>
<dbReference type="PROSITE" id="PS51352">
    <property type="entry name" value="THIOREDOXIN_2"/>
    <property type="match status" value="1"/>
</dbReference>
<dbReference type="Gene3D" id="3.40.30.10">
    <property type="entry name" value="Glutaredoxin"/>
    <property type="match status" value="1"/>
</dbReference>
<evidence type="ECO:0000256" key="2">
    <source>
        <dbReference type="ARBA" id="ARBA00022748"/>
    </source>
</evidence>
<dbReference type="Proteomes" id="UP001164653">
    <property type="component" value="Chromosome"/>
</dbReference>
<evidence type="ECO:0000256" key="4">
    <source>
        <dbReference type="ARBA" id="ARBA00023284"/>
    </source>
</evidence>
<evidence type="ECO:0000256" key="3">
    <source>
        <dbReference type="ARBA" id="ARBA00023157"/>
    </source>
</evidence>
<proteinExistence type="predicted"/>
<evidence type="ECO:0000313" key="6">
    <source>
        <dbReference type="EMBL" id="WAC13076.1"/>
    </source>
</evidence>
<dbReference type="Pfam" id="PF00578">
    <property type="entry name" value="AhpC-TSA"/>
    <property type="match status" value="1"/>
</dbReference>
<keyword evidence="3" id="KW-1015">Disulfide bond</keyword>
<reference evidence="6" key="1">
    <citation type="submission" date="2022-11" db="EMBL/GenBank/DDBJ databases">
        <title>Dyadobacter pollutisoli sp. nov., isolated from plastic dumped soil.</title>
        <authorList>
            <person name="Kim J.M."/>
            <person name="Kim K.R."/>
            <person name="Lee J.K."/>
            <person name="Hao L."/>
            <person name="Jeon C.O."/>
        </authorList>
    </citation>
    <scope>NUCLEOTIDE SEQUENCE</scope>
    <source>
        <strain evidence="6">U1</strain>
    </source>
</reference>
<name>A0A9E8NEH7_9BACT</name>
<feature type="domain" description="Thioredoxin" evidence="5">
    <location>
        <begin position="237"/>
        <end position="374"/>
    </location>
</feature>
<accession>A0A9E8NEH7</accession>
<gene>
    <name evidence="6" type="ORF">ON006_03745</name>
</gene>
<dbReference type="GO" id="GO:0016209">
    <property type="term" value="F:antioxidant activity"/>
    <property type="evidence" value="ECO:0007669"/>
    <property type="project" value="InterPro"/>
</dbReference>
<evidence type="ECO:0000256" key="1">
    <source>
        <dbReference type="ARBA" id="ARBA00004196"/>
    </source>
</evidence>
<dbReference type="PANTHER" id="PTHR42852:SF6">
    <property type="entry name" value="THIOL:DISULFIDE INTERCHANGE PROTEIN DSBE"/>
    <property type="match status" value="1"/>
</dbReference>
<keyword evidence="2" id="KW-0201">Cytochrome c-type biogenesis</keyword>
<dbReference type="InterPro" id="IPR013766">
    <property type="entry name" value="Thioredoxin_domain"/>
</dbReference>
<dbReference type="RefSeq" id="WP_244823967.1">
    <property type="nucleotide sequence ID" value="NZ_CP112998.1"/>
</dbReference>
<keyword evidence="7" id="KW-1185">Reference proteome</keyword>
<dbReference type="InterPro" id="IPR000866">
    <property type="entry name" value="AhpC/TSA"/>
</dbReference>
<dbReference type="SUPFAM" id="SSF52833">
    <property type="entry name" value="Thioredoxin-like"/>
    <property type="match status" value="1"/>
</dbReference>
<dbReference type="InterPro" id="IPR036249">
    <property type="entry name" value="Thioredoxin-like_sf"/>
</dbReference>
<dbReference type="PANTHER" id="PTHR42852">
    <property type="entry name" value="THIOL:DISULFIDE INTERCHANGE PROTEIN DSBE"/>
    <property type="match status" value="1"/>
</dbReference>
<dbReference type="GO" id="GO:0030313">
    <property type="term" value="C:cell envelope"/>
    <property type="evidence" value="ECO:0007669"/>
    <property type="project" value="UniProtKB-SubCell"/>
</dbReference>
<dbReference type="InterPro" id="IPR050553">
    <property type="entry name" value="Thioredoxin_ResA/DsbE_sf"/>
</dbReference>
<organism evidence="6 7">
    <name type="scientific">Dyadobacter pollutisoli</name>
    <dbReference type="NCBI Taxonomy" id="2910158"/>
    <lineage>
        <taxon>Bacteria</taxon>
        <taxon>Pseudomonadati</taxon>
        <taxon>Bacteroidota</taxon>
        <taxon>Cytophagia</taxon>
        <taxon>Cytophagales</taxon>
        <taxon>Spirosomataceae</taxon>
        <taxon>Dyadobacter</taxon>
    </lineage>
</organism>
<dbReference type="AlphaFoldDB" id="A0A9E8NEH7"/>